<dbReference type="PROSITE" id="PS51186">
    <property type="entry name" value="GNAT"/>
    <property type="match status" value="1"/>
</dbReference>
<feature type="compositionally biased region" description="Low complexity" evidence="3">
    <location>
        <begin position="109"/>
        <end position="124"/>
    </location>
</feature>
<proteinExistence type="predicted"/>
<organism evidence="5 6">
    <name type="scientific">Novosphingobium anseongense</name>
    <dbReference type="NCBI Taxonomy" id="3133436"/>
    <lineage>
        <taxon>Bacteria</taxon>
        <taxon>Pseudomonadati</taxon>
        <taxon>Pseudomonadota</taxon>
        <taxon>Alphaproteobacteria</taxon>
        <taxon>Sphingomonadales</taxon>
        <taxon>Sphingomonadaceae</taxon>
        <taxon>Novosphingobium</taxon>
    </lineage>
</organism>
<keyword evidence="6" id="KW-1185">Reference proteome</keyword>
<protein>
    <submittedName>
        <fullName evidence="5">GNAT family N-acetyltransferase</fullName>
        <ecNumber evidence="5">2.3.1.-</ecNumber>
    </submittedName>
</protein>
<dbReference type="EMBL" id="JBBHJZ010000001">
    <property type="protein sequence ID" value="MEJ5976681.1"/>
    <property type="molecule type" value="Genomic_DNA"/>
</dbReference>
<evidence type="ECO:0000313" key="5">
    <source>
        <dbReference type="EMBL" id="MEJ5976681.1"/>
    </source>
</evidence>
<dbReference type="InterPro" id="IPR016181">
    <property type="entry name" value="Acyl_CoA_acyltransferase"/>
</dbReference>
<dbReference type="CDD" id="cd04301">
    <property type="entry name" value="NAT_SF"/>
    <property type="match status" value="1"/>
</dbReference>
<feature type="domain" description="N-acetyltransferase" evidence="4">
    <location>
        <begin position="161"/>
        <end position="307"/>
    </location>
</feature>
<dbReference type="RefSeq" id="WP_339586584.1">
    <property type="nucleotide sequence ID" value="NZ_JBBHJZ010000001.1"/>
</dbReference>
<evidence type="ECO:0000256" key="2">
    <source>
        <dbReference type="ARBA" id="ARBA00023315"/>
    </source>
</evidence>
<evidence type="ECO:0000259" key="4">
    <source>
        <dbReference type="PROSITE" id="PS51186"/>
    </source>
</evidence>
<comment type="caution">
    <text evidence="5">The sequence shown here is derived from an EMBL/GenBank/DDBJ whole genome shotgun (WGS) entry which is preliminary data.</text>
</comment>
<dbReference type="EC" id="2.3.1.-" evidence="5"/>
<keyword evidence="1 5" id="KW-0808">Transferase</keyword>
<dbReference type="PANTHER" id="PTHR43877">
    <property type="entry name" value="AMINOALKYLPHOSPHONATE N-ACETYLTRANSFERASE-RELATED-RELATED"/>
    <property type="match status" value="1"/>
</dbReference>
<evidence type="ECO:0000256" key="1">
    <source>
        <dbReference type="ARBA" id="ARBA00022679"/>
    </source>
</evidence>
<feature type="region of interest" description="Disordered" evidence="3">
    <location>
        <begin position="75"/>
        <end position="143"/>
    </location>
</feature>
<gene>
    <name evidence="5" type="ORF">WG901_08550</name>
</gene>
<name>A0ABU8RUJ3_9SPHN</name>
<dbReference type="Proteomes" id="UP001361239">
    <property type="component" value="Unassembled WGS sequence"/>
</dbReference>
<feature type="region of interest" description="Disordered" evidence="3">
    <location>
        <begin position="16"/>
        <end position="35"/>
    </location>
</feature>
<evidence type="ECO:0000256" key="3">
    <source>
        <dbReference type="SAM" id="MobiDB-lite"/>
    </source>
</evidence>
<dbReference type="GO" id="GO:0016746">
    <property type="term" value="F:acyltransferase activity"/>
    <property type="evidence" value="ECO:0007669"/>
    <property type="project" value="UniProtKB-KW"/>
</dbReference>
<dbReference type="InterPro" id="IPR050832">
    <property type="entry name" value="Bact_Acetyltransf"/>
</dbReference>
<evidence type="ECO:0000313" key="6">
    <source>
        <dbReference type="Proteomes" id="UP001361239"/>
    </source>
</evidence>
<sequence>MADDVAQSLKEMAQHRGLKLVKSRRRKPGTGDFGKFGLIDDKGKELIGFGSDGLLTATAEEIESYLRAGALSTWQQSARVTPEKLPTRARRASAPDDAEPAIRRRARRGAVPAPARVPASATTAPPSPEKASDKAALARKGQLPTPRAKPKLAIVRSEPVLALRPAKPSDAPAVAGLLSQLSRAGPDAKAVARNLANLRKAGGDMHLAEFGIIAGCIAWSVIATPHRGNIGRITVLVVDEAHRRRGFGAKLLGLAEAALGKKGCTAVEAMSDIDIRNSHNFFRAANFDQTSYRFARAIEKPAKASREKT</sequence>
<accession>A0ABU8RUJ3</accession>
<dbReference type="Gene3D" id="3.40.630.30">
    <property type="match status" value="1"/>
</dbReference>
<dbReference type="InterPro" id="IPR000182">
    <property type="entry name" value="GNAT_dom"/>
</dbReference>
<reference evidence="5 6" key="1">
    <citation type="submission" date="2024-03" db="EMBL/GenBank/DDBJ databases">
        <authorList>
            <person name="Jo J.-H."/>
        </authorList>
    </citation>
    <scope>NUCLEOTIDE SEQUENCE [LARGE SCALE GENOMIC DNA]</scope>
    <source>
        <strain evidence="5 6">PS1R-30</strain>
    </source>
</reference>
<feature type="compositionally biased region" description="Basic residues" evidence="3">
    <location>
        <begin position="16"/>
        <end position="28"/>
    </location>
</feature>
<dbReference type="SUPFAM" id="SSF55729">
    <property type="entry name" value="Acyl-CoA N-acyltransferases (Nat)"/>
    <property type="match status" value="1"/>
</dbReference>
<keyword evidence="2 5" id="KW-0012">Acyltransferase</keyword>
<dbReference type="Pfam" id="PF00583">
    <property type="entry name" value="Acetyltransf_1"/>
    <property type="match status" value="1"/>
</dbReference>